<dbReference type="Proteomes" id="UP000824219">
    <property type="component" value="Linkage Group LG12"/>
</dbReference>
<proteinExistence type="predicted"/>
<keyword evidence="3" id="KW-1185">Reference proteome</keyword>
<accession>A0A9D3SIT3</accession>
<dbReference type="EMBL" id="JAHKSW010000012">
    <property type="protein sequence ID" value="KAG7325687.1"/>
    <property type="molecule type" value="Genomic_DNA"/>
</dbReference>
<evidence type="ECO:0000256" key="1">
    <source>
        <dbReference type="SAM" id="MobiDB-lite"/>
    </source>
</evidence>
<evidence type="ECO:0000313" key="2">
    <source>
        <dbReference type="EMBL" id="KAG7325687.1"/>
    </source>
</evidence>
<feature type="region of interest" description="Disordered" evidence="1">
    <location>
        <begin position="1331"/>
        <end position="1357"/>
    </location>
</feature>
<evidence type="ECO:0000313" key="3">
    <source>
        <dbReference type="Proteomes" id="UP000824219"/>
    </source>
</evidence>
<name>A0A9D3SIT3_9TELE</name>
<comment type="caution">
    <text evidence="2">The sequence shown here is derived from an EMBL/GenBank/DDBJ whole genome shotgun (WGS) entry which is preliminary data.</text>
</comment>
<gene>
    <name evidence="2" type="ORF">KOW79_010612</name>
</gene>
<organism evidence="2 3">
    <name type="scientific">Hemibagrus wyckioides</name>
    <dbReference type="NCBI Taxonomy" id="337641"/>
    <lineage>
        <taxon>Eukaryota</taxon>
        <taxon>Metazoa</taxon>
        <taxon>Chordata</taxon>
        <taxon>Craniata</taxon>
        <taxon>Vertebrata</taxon>
        <taxon>Euteleostomi</taxon>
        <taxon>Actinopterygii</taxon>
        <taxon>Neopterygii</taxon>
        <taxon>Teleostei</taxon>
        <taxon>Ostariophysi</taxon>
        <taxon>Siluriformes</taxon>
        <taxon>Bagridae</taxon>
        <taxon>Hemibagrus</taxon>
    </lineage>
</organism>
<sequence length="1445" mass="157074">MDATSMTWHCTQVDLHSPGDRVWSLSTPPIECRRGERPNSSGQLHKIDFNIFGCHAVIGLQLALGKARRTSRHSFVSTAFKGSARRGERPNSSGQLHKIDFNIFGCHAVIGLQLALGKARRTSRHSFVSTAFKGSARRGERPNSSGQLHKIDFNIFGCHAVIGLQLALGKARRTSRHSFVSTAFKGSARRGERPNSSGQLHKIDFNIFGCHAVIGLQLALGKARRTSRHSFVSTAFKGSARRGERPNSSGQLHKIDFNIFGCHAVIGLQLALGKARRTSRHSFVSTAFKGSARRGERPNSSGQLHKIDFNIFGCHAVIGLQLALGKARRTSRHSFVSTAFKGSARRGERPNSSGQLHKIDFNIFGCHAVIGLQLALGKARRTSRHSFVSTAFKGSARRGERPNSSGQLHKIDFNIFGCHAVIGLQLALGKARRTSRHSFVSTAFKGSARRGERPNSSGQLHKIDFNIFGCHAVIGLQLALGKARRTSRHSFVSTAFKGSARRGERPNSSGQLHKIDFNIFGCHAVIGLQLALGKARRTSRHSFVSTAFKGSARRGERPNSSGQLHKIDFNIFGCHAVIGLQLALGKARRTSRHSFVSTAFKGSARRGERPNSSGQLHKIDFNIFGCHAVIGLQLALGKARRTSRHSFVSTAFKGSARRGERPNSSGQLHKIDFNIFGCHAVIGLQLALGKARRTSRHSFVSTAFKGSARRGERPNSSGQLHKIDFNIFGCHAVIGLQLALGKARRTSRHSFVSTAFKGSARRGERPNSSGQLHKIDFNIFGCHAVIGLQLALGKARRTSRHSFVSTAFKGSARRGERPNSSGQLHKIDFNIFGCHAVIGLQLALGKARRTSRHSFVSTAFKGSARRGERPNSSGQLHKIDFNIFGCHAVIGLQLALGKARRTSRHSFVSTAFKGSARRGERPNSSGQLHKIDFNIFGCHAVIGLQLALGKARRTSRHSFVSTAFKGSARRGERPNSSGQLHKIDFNIFGCHAVIGLQLALGKARRTSRHSFVSTAFKGSARRGERPNSSGQLHKIDFNIFGCHAVIGLQLALGKARRTSRHSFVSTAFKGSARRGERPNSSGQLHKIDFNIFGCHAVIGLQLALGKARRTSRHSFVSTAFKGSARRGERPNSSGQLHKIDFNIFGCHAVIGLQLALGKARRTSRHSFVSTAFKGSARRGERPNSSGQLHKIDFNIFGCHAVIGLQLALGKARRTSRHSFVSTAFKGSARRGERPNSSGQLHKIDFNIFGCHAVIGLQLALGKARRTSRHSFVSTAFKGSARRGERPNSSGQLHKIDFNIFGCHAVIGLQLALGKARRTSRHSFVSTAFKGSARPDSGKAKGSCLKKHRACPKPQSANKRPSVCLVLTTFEGAFLLTIVDSTRSFESGLTVGMPRGSLPHRVLVSLSSATVSMPVSLLASSCSVLQMRIIQLIPWLAAVLGGIGTL</sequence>
<reference evidence="2 3" key="1">
    <citation type="submission" date="2021-06" db="EMBL/GenBank/DDBJ databases">
        <title>Chromosome-level genome assembly of the red-tail catfish (Hemibagrus wyckioides).</title>
        <authorList>
            <person name="Shao F."/>
        </authorList>
    </citation>
    <scope>NUCLEOTIDE SEQUENCE [LARGE SCALE GENOMIC DNA]</scope>
    <source>
        <strain evidence="2">EC202008001</strain>
        <tissue evidence="2">Blood</tissue>
    </source>
</reference>
<protein>
    <submittedName>
        <fullName evidence="2">Uncharacterized protein</fullName>
    </submittedName>
</protein>